<evidence type="ECO:0000313" key="2">
    <source>
        <dbReference type="Proteomes" id="UP000694405"/>
    </source>
</evidence>
<dbReference type="Ensembl" id="ENSMUNT00000018695.2">
    <property type="protein sequence ID" value="ENSMUNP00000016254.1"/>
    <property type="gene ID" value="ENSMUNG00000012507.2"/>
</dbReference>
<dbReference type="AlphaFoldDB" id="A0A8C6JN10"/>
<reference evidence="1" key="2">
    <citation type="submission" date="2025-08" db="UniProtKB">
        <authorList>
            <consortium name="Ensembl"/>
        </authorList>
    </citation>
    <scope>IDENTIFICATION</scope>
</reference>
<protein>
    <submittedName>
        <fullName evidence="1">Uncharacterized protein</fullName>
    </submittedName>
</protein>
<sequence>ICSISVIPAIRVTSMYFIFKSILLLRKKVQIYIRLSYVFYKLINTPSHQAQLGIIKSFHSTGLVSQEWNGGTILCSFCSSVFRVYVIENQVLFCF</sequence>
<accession>A0A8C6JN10</accession>
<reference evidence="1" key="3">
    <citation type="submission" date="2025-09" db="UniProtKB">
        <authorList>
            <consortium name="Ensembl"/>
        </authorList>
    </citation>
    <scope>IDENTIFICATION</scope>
</reference>
<organism evidence="1 2">
    <name type="scientific">Melopsittacus undulatus</name>
    <name type="common">Budgerigar</name>
    <name type="synonym">Psittacus undulatus</name>
    <dbReference type="NCBI Taxonomy" id="13146"/>
    <lineage>
        <taxon>Eukaryota</taxon>
        <taxon>Metazoa</taxon>
        <taxon>Chordata</taxon>
        <taxon>Craniata</taxon>
        <taxon>Vertebrata</taxon>
        <taxon>Euteleostomi</taxon>
        <taxon>Archelosauria</taxon>
        <taxon>Archosauria</taxon>
        <taxon>Dinosauria</taxon>
        <taxon>Saurischia</taxon>
        <taxon>Theropoda</taxon>
        <taxon>Coelurosauria</taxon>
        <taxon>Aves</taxon>
        <taxon>Neognathae</taxon>
        <taxon>Neoaves</taxon>
        <taxon>Telluraves</taxon>
        <taxon>Australaves</taxon>
        <taxon>Psittaciformes</taxon>
        <taxon>Psittaculidae</taxon>
        <taxon>Melopsittacus</taxon>
    </lineage>
</organism>
<evidence type="ECO:0000313" key="1">
    <source>
        <dbReference type="Ensembl" id="ENSMUNP00000016254.1"/>
    </source>
</evidence>
<reference evidence="1" key="1">
    <citation type="submission" date="2020-03" db="EMBL/GenBank/DDBJ databases">
        <title>Melopsittacus undulatus (budgerigar) genome, bMelUnd1, maternal haplotype with Z.</title>
        <authorList>
            <person name="Gedman G."/>
            <person name="Mountcastle J."/>
            <person name="Haase B."/>
            <person name="Formenti G."/>
            <person name="Wright T."/>
            <person name="Apodaca J."/>
            <person name="Pelan S."/>
            <person name="Chow W."/>
            <person name="Rhie A."/>
            <person name="Howe K."/>
            <person name="Fedrigo O."/>
            <person name="Jarvis E.D."/>
        </authorList>
    </citation>
    <scope>NUCLEOTIDE SEQUENCE [LARGE SCALE GENOMIC DNA]</scope>
</reference>
<name>A0A8C6JN10_MELUD</name>
<keyword evidence="2" id="KW-1185">Reference proteome</keyword>
<dbReference type="Proteomes" id="UP000694405">
    <property type="component" value="Chromosome Z"/>
</dbReference>
<proteinExistence type="predicted"/>